<gene>
    <name evidence="2" type="ORF">PEVE_00044064</name>
</gene>
<dbReference type="InterPro" id="IPR002110">
    <property type="entry name" value="Ankyrin_rpt"/>
</dbReference>
<feature type="repeat" description="ANK" evidence="1">
    <location>
        <begin position="54"/>
        <end position="79"/>
    </location>
</feature>
<dbReference type="InterPro" id="IPR047184">
    <property type="entry name" value="KANK1-4"/>
</dbReference>
<dbReference type="Proteomes" id="UP001159427">
    <property type="component" value="Unassembled WGS sequence"/>
</dbReference>
<reference evidence="2 3" key="1">
    <citation type="submission" date="2022-05" db="EMBL/GenBank/DDBJ databases">
        <authorList>
            <consortium name="Genoscope - CEA"/>
            <person name="William W."/>
        </authorList>
    </citation>
    <scope>NUCLEOTIDE SEQUENCE [LARGE SCALE GENOMIC DNA]</scope>
</reference>
<dbReference type="Gene3D" id="1.25.40.20">
    <property type="entry name" value="Ankyrin repeat-containing domain"/>
    <property type="match status" value="1"/>
</dbReference>
<name>A0ABN8PQZ4_9CNID</name>
<dbReference type="EMBL" id="CALNXI010000918">
    <property type="protein sequence ID" value="CAH3146815.1"/>
    <property type="molecule type" value="Genomic_DNA"/>
</dbReference>
<dbReference type="PROSITE" id="PS50088">
    <property type="entry name" value="ANK_REPEAT"/>
    <property type="match status" value="1"/>
</dbReference>
<dbReference type="PANTHER" id="PTHR24168:SF21">
    <property type="entry name" value="KANK, ISOFORM D"/>
    <property type="match status" value="1"/>
</dbReference>
<dbReference type="SMART" id="SM00248">
    <property type="entry name" value="ANK"/>
    <property type="match status" value="1"/>
</dbReference>
<protein>
    <recommendedName>
        <fullName evidence="4">Ankyrin repeat protein</fullName>
    </recommendedName>
</protein>
<keyword evidence="3" id="KW-1185">Reference proteome</keyword>
<evidence type="ECO:0000313" key="2">
    <source>
        <dbReference type="EMBL" id="CAH3146815.1"/>
    </source>
</evidence>
<accession>A0ABN8PQZ4</accession>
<evidence type="ECO:0000313" key="3">
    <source>
        <dbReference type="Proteomes" id="UP001159427"/>
    </source>
</evidence>
<proteinExistence type="predicted"/>
<dbReference type="PROSITE" id="PS50297">
    <property type="entry name" value="ANK_REP_REGION"/>
    <property type="match status" value="1"/>
</dbReference>
<evidence type="ECO:0008006" key="4">
    <source>
        <dbReference type="Google" id="ProtNLM"/>
    </source>
</evidence>
<dbReference type="SUPFAM" id="SSF48403">
    <property type="entry name" value="Ankyrin repeat"/>
    <property type="match status" value="1"/>
</dbReference>
<organism evidence="2 3">
    <name type="scientific">Porites evermanni</name>
    <dbReference type="NCBI Taxonomy" id="104178"/>
    <lineage>
        <taxon>Eukaryota</taxon>
        <taxon>Metazoa</taxon>
        <taxon>Cnidaria</taxon>
        <taxon>Anthozoa</taxon>
        <taxon>Hexacorallia</taxon>
        <taxon>Scleractinia</taxon>
        <taxon>Fungiina</taxon>
        <taxon>Poritidae</taxon>
        <taxon>Porites</taxon>
    </lineage>
</organism>
<dbReference type="InterPro" id="IPR036770">
    <property type="entry name" value="Ankyrin_rpt-contain_sf"/>
</dbReference>
<comment type="caution">
    <text evidence="2">The sequence shown here is derived from an EMBL/GenBank/DDBJ whole genome shotgun (WGS) entry which is preliminary data.</text>
</comment>
<sequence length="92" mass="10272">MISQISCMSTVEGNWFRCVSSRGCDAEIIKGLLKIFKNQIPMLLETIVNLVDSNGNNALHYAVSFRNWKIVDVLLGTGSMNLNLPNKVLFLL</sequence>
<evidence type="ECO:0000256" key="1">
    <source>
        <dbReference type="PROSITE-ProRule" id="PRU00023"/>
    </source>
</evidence>
<keyword evidence="1" id="KW-0040">ANK repeat</keyword>
<dbReference type="PANTHER" id="PTHR24168">
    <property type="entry name" value="KN MOTIF AND ANKYRIN REPEAT DOMAIN-CONTAINING"/>
    <property type="match status" value="1"/>
</dbReference>
<dbReference type="Pfam" id="PF00023">
    <property type="entry name" value="Ank"/>
    <property type="match status" value="1"/>
</dbReference>